<name>A0ABP9XP36_9FUNG</name>
<dbReference type="EMBL" id="BAABUJ010000006">
    <property type="protein sequence ID" value="GAA5796569.1"/>
    <property type="molecule type" value="Genomic_DNA"/>
</dbReference>
<feature type="coiled-coil region" evidence="1">
    <location>
        <begin position="133"/>
        <end position="160"/>
    </location>
</feature>
<gene>
    <name evidence="2" type="ORF">HPULCUR_001941</name>
</gene>
<dbReference type="Proteomes" id="UP001476247">
    <property type="component" value="Unassembled WGS sequence"/>
</dbReference>
<organism evidence="2 3">
    <name type="scientific">Helicostylum pulchrum</name>
    <dbReference type="NCBI Taxonomy" id="562976"/>
    <lineage>
        <taxon>Eukaryota</taxon>
        <taxon>Fungi</taxon>
        <taxon>Fungi incertae sedis</taxon>
        <taxon>Mucoromycota</taxon>
        <taxon>Mucoromycotina</taxon>
        <taxon>Mucoromycetes</taxon>
        <taxon>Mucorales</taxon>
        <taxon>Mucorineae</taxon>
        <taxon>Mucoraceae</taxon>
        <taxon>Helicostylum</taxon>
    </lineage>
</organism>
<keyword evidence="1" id="KW-0175">Coiled coil</keyword>
<evidence type="ECO:0000313" key="3">
    <source>
        <dbReference type="Proteomes" id="UP001476247"/>
    </source>
</evidence>
<comment type="caution">
    <text evidence="2">The sequence shown here is derived from an EMBL/GenBank/DDBJ whole genome shotgun (WGS) entry which is preliminary data.</text>
</comment>
<evidence type="ECO:0000313" key="2">
    <source>
        <dbReference type="EMBL" id="GAA5796569.1"/>
    </source>
</evidence>
<protein>
    <recommendedName>
        <fullName evidence="4">Enkurin domain-containing protein</fullName>
    </recommendedName>
</protein>
<keyword evidence="3" id="KW-1185">Reference proteome</keyword>
<evidence type="ECO:0008006" key="4">
    <source>
        <dbReference type="Google" id="ProtNLM"/>
    </source>
</evidence>
<sequence length="265" mass="31379">MFSSTTDNFQVDRFQYQYQKSYSRADTLTHVMHLFEEKKKYSATPVVGPLPIKANGAIVVNRPSKNTSKNGTVRSLPIYLQDVPFQEEEEQEQPIINIEKNNGIIKQETYATDLVHEENKRLRQQVLLEREQYEKWRIAREKSEQELKLAQHTMKNMQRVIDRFQKIIRPPNEPTNTSKRPRRQSTGVTFAYINGSQSHVAQSYERKIQILLNEIDAMEIQEIETFKKGTDQKNQFDALKRKLKYKDDIIRQLAYNLKYEQTRHL</sequence>
<accession>A0ABP9XP36</accession>
<proteinExistence type="predicted"/>
<evidence type="ECO:0000256" key="1">
    <source>
        <dbReference type="SAM" id="Coils"/>
    </source>
</evidence>
<reference evidence="2 3" key="1">
    <citation type="submission" date="2024-04" db="EMBL/GenBank/DDBJ databases">
        <title>genome sequences of Mucor flavus KT1a and Helicostylum pulchrum KT1b strains isolation_sourced from the surface of a dry-aged beef.</title>
        <authorList>
            <person name="Toyotome T."/>
            <person name="Hosono M."/>
            <person name="Torimaru M."/>
            <person name="Fukuda K."/>
            <person name="Mikami N."/>
        </authorList>
    </citation>
    <scope>NUCLEOTIDE SEQUENCE [LARGE SCALE GENOMIC DNA]</scope>
    <source>
        <strain evidence="2 3">KT1b</strain>
    </source>
</reference>